<feature type="region of interest" description="Disordered" evidence="1">
    <location>
        <begin position="1"/>
        <end position="28"/>
    </location>
</feature>
<evidence type="ECO:0000313" key="2">
    <source>
        <dbReference type="EMBL" id="CAB0007545.1"/>
    </source>
</evidence>
<accession>A0A6H5GX42</accession>
<dbReference type="EMBL" id="CADCXU010019142">
    <property type="protein sequence ID" value="CAB0007545.1"/>
    <property type="molecule type" value="Genomic_DNA"/>
</dbReference>
<gene>
    <name evidence="2" type="ORF">NTEN_LOCUS12818</name>
</gene>
<evidence type="ECO:0000313" key="3">
    <source>
        <dbReference type="Proteomes" id="UP000479000"/>
    </source>
</evidence>
<sequence>MAGSPFVENVTTRSVAHEEDGTYRSIPPDPTGVERLTLYLRVKLTVKKRLKGGKLVD</sequence>
<name>A0A6H5GX42_9HEMI</name>
<feature type="non-terminal residue" evidence="2">
    <location>
        <position position="57"/>
    </location>
</feature>
<organism evidence="2 3">
    <name type="scientific">Nesidiocoris tenuis</name>
    <dbReference type="NCBI Taxonomy" id="355587"/>
    <lineage>
        <taxon>Eukaryota</taxon>
        <taxon>Metazoa</taxon>
        <taxon>Ecdysozoa</taxon>
        <taxon>Arthropoda</taxon>
        <taxon>Hexapoda</taxon>
        <taxon>Insecta</taxon>
        <taxon>Pterygota</taxon>
        <taxon>Neoptera</taxon>
        <taxon>Paraneoptera</taxon>
        <taxon>Hemiptera</taxon>
        <taxon>Heteroptera</taxon>
        <taxon>Panheteroptera</taxon>
        <taxon>Cimicomorpha</taxon>
        <taxon>Miridae</taxon>
        <taxon>Dicyphina</taxon>
        <taxon>Nesidiocoris</taxon>
    </lineage>
</organism>
<dbReference type="Proteomes" id="UP000479000">
    <property type="component" value="Unassembled WGS sequence"/>
</dbReference>
<proteinExistence type="predicted"/>
<reference evidence="2 3" key="1">
    <citation type="submission" date="2020-02" db="EMBL/GenBank/DDBJ databases">
        <authorList>
            <person name="Ferguson B K."/>
        </authorList>
    </citation>
    <scope>NUCLEOTIDE SEQUENCE [LARGE SCALE GENOMIC DNA]</scope>
</reference>
<dbReference type="AlphaFoldDB" id="A0A6H5GX42"/>
<evidence type="ECO:0000256" key="1">
    <source>
        <dbReference type="SAM" id="MobiDB-lite"/>
    </source>
</evidence>
<keyword evidence="3" id="KW-1185">Reference proteome</keyword>
<protein>
    <submittedName>
        <fullName evidence="2">Uncharacterized protein</fullName>
    </submittedName>
</protein>